<evidence type="ECO:0000256" key="7">
    <source>
        <dbReference type="ARBA" id="ARBA00043987"/>
    </source>
</evidence>
<feature type="region of interest" description="Disordered" evidence="8">
    <location>
        <begin position="1"/>
        <end position="24"/>
    </location>
</feature>
<feature type="region of interest" description="Disordered" evidence="8">
    <location>
        <begin position="551"/>
        <end position="595"/>
    </location>
</feature>
<evidence type="ECO:0000256" key="3">
    <source>
        <dbReference type="ARBA" id="ARBA00022679"/>
    </source>
</evidence>
<dbReference type="Pfam" id="PF26314">
    <property type="entry name" value="MptA_B_family"/>
    <property type="match status" value="1"/>
</dbReference>
<evidence type="ECO:0000256" key="4">
    <source>
        <dbReference type="ARBA" id="ARBA00022692"/>
    </source>
</evidence>
<feature type="transmembrane region" description="Helical" evidence="9">
    <location>
        <begin position="220"/>
        <end position="237"/>
    </location>
</feature>
<feature type="transmembrane region" description="Helical" evidence="9">
    <location>
        <begin position="492"/>
        <end position="514"/>
    </location>
</feature>
<feature type="transmembrane region" description="Helical" evidence="9">
    <location>
        <begin position="398"/>
        <end position="416"/>
    </location>
</feature>
<evidence type="ECO:0000256" key="2">
    <source>
        <dbReference type="ARBA" id="ARBA00022676"/>
    </source>
</evidence>
<feature type="compositionally biased region" description="Basic and acidic residues" evidence="8">
    <location>
        <begin position="551"/>
        <end position="566"/>
    </location>
</feature>
<feature type="compositionally biased region" description="Low complexity" evidence="8">
    <location>
        <begin position="574"/>
        <end position="584"/>
    </location>
</feature>
<dbReference type="GO" id="GO:0016020">
    <property type="term" value="C:membrane"/>
    <property type="evidence" value="ECO:0007669"/>
    <property type="project" value="UniProtKB-SubCell"/>
</dbReference>
<evidence type="ECO:0008006" key="12">
    <source>
        <dbReference type="Google" id="ProtNLM"/>
    </source>
</evidence>
<proteinExistence type="inferred from homology"/>
<feature type="transmembrane region" description="Helical" evidence="9">
    <location>
        <begin position="260"/>
        <end position="286"/>
    </location>
</feature>
<comment type="caution">
    <text evidence="10">The sequence shown here is derived from an EMBL/GenBank/DDBJ whole genome shotgun (WGS) entry which is preliminary data.</text>
</comment>
<dbReference type="RefSeq" id="WP_309852633.1">
    <property type="nucleotide sequence ID" value="NZ_BAAAIU010000004.1"/>
</dbReference>
<reference evidence="10" key="1">
    <citation type="submission" date="2023-07" db="EMBL/GenBank/DDBJ databases">
        <title>Sequencing the genomes of 1000 actinobacteria strains.</title>
        <authorList>
            <person name="Klenk H.-P."/>
        </authorList>
    </citation>
    <scope>NUCLEOTIDE SEQUENCE</scope>
    <source>
        <strain evidence="10">DSM 13988</strain>
    </source>
</reference>
<dbReference type="AlphaFoldDB" id="A0AAE3YIM8"/>
<feature type="transmembrane region" description="Helical" evidence="9">
    <location>
        <begin position="368"/>
        <end position="386"/>
    </location>
</feature>
<sequence>MANPARSMSGRAVPASVGHARAHSQAGSLGRRLHERFMAYEEGEGRPWVAIWQGFTGSMMMLVASFGVGWLPNASYSVASLAPVIWMRYELAGVITSILLLVFGGMLLVRSWLRLGSRLGDFAKDGTAAAVRNATLLWSAPLAFSLPLFSRDVFAYIAQGLMVTNGLNPYKDSYSQITGYLQIGADDLWSQSPTPYGPVWLWLESWAVFFGQGNPLPSIAVFRLLAIVGFLLMWWGVTKMAALHHVNVPRAVFLSVTNPLVLTTFIASIHNDALMMGCVLVGLYLVARKKPILGIAVFTLSIGIKPITVLLLPFIGLMWAGPRASWRRKLVFAGLATAYSLGLMAILGFIVGGGFGWVAALKTPGTVWIWYAPVGMLGFIVGALANALGLDGASLTDLVYLGAKVVGLLVVARVFFVGKDAHLVRRMGVALAAVVLSSSMIQGWYVVWLLPLFAVSGVRSDWQYKVLSFVTPFFVAYSLCDQLDIFPYLTGIDLTSARNFAAVLVLAFCVYLVAIDSKTKHLFNIRWPSLSQMRELGVRARDAVRAEAARIRRGAEGHTGTDEKIVKGRAQGLSDAPSAPDAAPGGTPQTPSRRK</sequence>
<evidence type="ECO:0000313" key="10">
    <source>
        <dbReference type="EMBL" id="MDR6892895.1"/>
    </source>
</evidence>
<feature type="transmembrane region" description="Helical" evidence="9">
    <location>
        <begin position="48"/>
        <end position="71"/>
    </location>
</feature>
<name>A0AAE3YIM8_9MICC</name>
<keyword evidence="6 9" id="KW-0472">Membrane</keyword>
<comment type="subcellular location">
    <subcellularLocation>
        <location evidence="1">Membrane</location>
        <topology evidence="1">Multi-pass membrane protein</topology>
    </subcellularLocation>
</comment>
<keyword evidence="4 9" id="KW-0812">Transmembrane</keyword>
<evidence type="ECO:0000256" key="9">
    <source>
        <dbReference type="SAM" id="Phobius"/>
    </source>
</evidence>
<keyword evidence="5 9" id="KW-1133">Transmembrane helix</keyword>
<evidence type="ECO:0000256" key="8">
    <source>
        <dbReference type="SAM" id="MobiDB-lite"/>
    </source>
</evidence>
<accession>A0AAE3YIM8</accession>
<keyword evidence="2" id="KW-0328">Glycosyltransferase</keyword>
<evidence type="ECO:0000256" key="5">
    <source>
        <dbReference type="ARBA" id="ARBA00022989"/>
    </source>
</evidence>
<dbReference type="NCBIfam" id="NF038066">
    <property type="entry name" value="MptB"/>
    <property type="match status" value="1"/>
</dbReference>
<keyword evidence="11" id="KW-1185">Reference proteome</keyword>
<gene>
    <name evidence="10" type="ORF">J2S35_001835</name>
</gene>
<protein>
    <recommendedName>
        <fullName evidence="12">Alpha-1,6-mannosyltransferase</fullName>
    </recommendedName>
</protein>
<dbReference type="GO" id="GO:0016757">
    <property type="term" value="F:glycosyltransferase activity"/>
    <property type="evidence" value="ECO:0007669"/>
    <property type="project" value="UniProtKB-KW"/>
</dbReference>
<evidence type="ECO:0000313" key="11">
    <source>
        <dbReference type="Proteomes" id="UP001247307"/>
    </source>
</evidence>
<feature type="transmembrane region" description="Helical" evidence="9">
    <location>
        <begin position="339"/>
        <end position="361"/>
    </location>
</feature>
<feature type="transmembrane region" description="Helical" evidence="9">
    <location>
        <begin position="91"/>
        <end position="109"/>
    </location>
</feature>
<evidence type="ECO:0000256" key="6">
    <source>
        <dbReference type="ARBA" id="ARBA00023136"/>
    </source>
</evidence>
<organism evidence="10 11">
    <name type="scientific">Falsarthrobacter nasiphocae</name>
    <dbReference type="NCBI Taxonomy" id="189863"/>
    <lineage>
        <taxon>Bacteria</taxon>
        <taxon>Bacillati</taxon>
        <taxon>Actinomycetota</taxon>
        <taxon>Actinomycetes</taxon>
        <taxon>Micrococcales</taxon>
        <taxon>Micrococcaceae</taxon>
        <taxon>Falsarthrobacter</taxon>
    </lineage>
</organism>
<dbReference type="InterPro" id="IPR049829">
    <property type="entry name" value="MptA/B-like"/>
</dbReference>
<dbReference type="EMBL" id="JAVDUI010000001">
    <property type="protein sequence ID" value="MDR6892895.1"/>
    <property type="molecule type" value="Genomic_DNA"/>
</dbReference>
<feature type="transmembrane region" description="Helical" evidence="9">
    <location>
        <begin position="293"/>
        <end position="319"/>
    </location>
</feature>
<feature type="transmembrane region" description="Helical" evidence="9">
    <location>
        <begin position="428"/>
        <end position="450"/>
    </location>
</feature>
<dbReference type="Proteomes" id="UP001247307">
    <property type="component" value="Unassembled WGS sequence"/>
</dbReference>
<evidence type="ECO:0000256" key="1">
    <source>
        <dbReference type="ARBA" id="ARBA00004141"/>
    </source>
</evidence>
<keyword evidence="3" id="KW-0808">Transferase</keyword>
<comment type="similarity">
    <text evidence="7">Belongs to the MptA/B family.</text>
</comment>